<dbReference type="Gene3D" id="3.30.1540.10">
    <property type="entry name" value="formyl-coa transferase, domain 3"/>
    <property type="match status" value="1"/>
</dbReference>
<dbReference type="RefSeq" id="WP_379534001.1">
    <property type="nucleotide sequence ID" value="NZ_JBHSBI010000032.1"/>
</dbReference>
<name>A0ABV8GNA9_9ACTN</name>
<accession>A0ABV8GNA9</accession>
<sequence length="406" mass="42958">MDRESFYARARHDVPGPMDGIKVLDVTKVWAGPMATCTLADLGAEVIRVEMPGNREGLMPPELPGTGLSWMRQTINRNKRSLGLDLRKPGGPETFLRLAATADVIVENYLPGTLERWGVGYEQCRAVKADLVYVSISGFGQYGPDAGRPGYDPAIQAAAGWMAFNGDPGRPPMRAPTFLADDVAALHAVIGTLAALRHRDTTGAGQHVDVSMLDALLATSDGHLTLAAGGAAAPRTGNQVELVVPANCYACADGHVYIAVALDRQWRALAEAIGRPGLARADGFATNAERLSNRDAVNALVADWCARRSAAEVESALTARGLIAQRVRTFAEAAKDPHVHERDMLQETELSNGATAPLTGPAVKFSHTPTRVRTGAPAPGAHTEEILDGLGLDAVARDSLRASGAI</sequence>
<dbReference type="InterPro" id="IPR003673">
    <property type="entry name" value="CoA-Trfase_fam_III"/>
</dbReference>
<dbReference type="SUPFAM" id="SSF89796">
    <property type="entry name" value="CoA-transferase family III (CaiB/BaiF)"/>
    <property type="match status" value="1"/>
</dbReference>
<comment type="caution">
    <text evidence="3">The sequence shown here is derived from an EMBL/GenBank/DDBJ whole genome shotgun (WGS) entry which is preliminary data.</text>
</comment>
<dbReference type="EMBL" id="JBHSBI010000032">
    <property type="protein sequence ID" value="MFC4014152.1"/>
    <property type="molecule type" value="Genomic_DNA"/>
</dbReference>
<dbReference type="Gene3D" id="3.40.50.10540">
    <property type="entry name" value="Crotonobetainyl-coa:carnitine coa-transferase, domain 1"/>
    <property type="match status" value="1"/>
</dbReference>
<dbReference type="Pfam" id="PF02515">
    <property type="entry name" value="CoA_transf_3"/>
    <property type="match status" value="1"/>
</dbReference>
<dbReference type="InterPro" id="IPR050483">
    <property type="entry name" value="CoA-transferase_III_domain"/>
</dbReference>
<evidence type="ECO:0000256" key="1">
    <source>
        <dbReference type="ARBA" id="ARBA00022679"/>
    </source>
</evidence>
<protein>
    <submittedName>
        <fullName evidence="3">CaiB/BaiF CoA transferase family protein</fullName>
    </submittedName>
</protein>
<evidence type="ECO:0000256" key="2">
    <source>
        <dbReference type="SAM" id="MobiDB-lite"/>
    </source>
</evidence>
<evidence type="ECO:0000313" key="3">
    <source>
        <dbReference type="EMBL" id="MFC4014152.1"/>
    </source>
</evidence>
<dbReference type="Proteomes" id="UP001595851">
    <property type="component" value="Unassembled WGS sequence"/>
</dbReference>
<organism evidence="3 4">
    <name type="scientific">Nonomuraea purpurea</name>
    <dbReference type="NCBI Taxonomy" id="1849276"/>
    <lineage>
        <taxon>Bacteria</taxon>
        <taxon>Bacillati</taxon>
        <taxon>Actinomycetota</taxon>
        <taxon>Actinomycetes</taxon>
        <taxon>Streptosporangiales</taxon>
        <taxon>Streptosporangiaceae</taxon>
        <taxon>Nonomuraea</taxon>
    </lineage>
</organism>
<feature type="region of interest" description="Disordered" evidence="2">
    <location>
        <begin position="353"/>
        <end position="381"/>
    </location>
</feature>
<keyword evidence="1 3" id="KW-0808">Transferase</keyword>
<reference evidence="4" key="1">
    <citation type="journal article" date="2019" name="Int. J. Syst. Evol. Microbiol.">
        <title>The Global Catalogue of Microorganisms (GCM) 10K type strain sequencing project: providing services to taxonomists for standard genome sequencing and annotation.</title>
        <authorList>
            <consortium name="The Broad Institute Genomics Platform"/>
            <consortium name="The Broad Institute Genome Sequencing Center for Infectious Disease"/>
            <person name="Wu L."/>
            <person name="Ma J."/>
        </authorList>
    </citation>
    <scope>NUCLEOTIDE SEQUENCE [LARGE SCALE GENOMIC DNA]</scope>
    <source>
        <strain evidence="4">TBRC 1276</strain>
    </source>
</reference>
<dbReference type="InterPro" id="IPR044855">
    <property type="entry name" value="CoA-Trfase_III_dom3_sf"/>
</dbReference>
<dbReference type="GO" id="GO:0016740">
    <property type="term" value="F:transferase activity"/>
    <property type="evidence" value="ECO:0007669"/>
    <property type="project" value="UniProtKB-KW"/>
</dbReference>
<proteinExistence type="predicted"/>
<keyword evidence="4" id="KW-1185">Reference proteome</keyword>
<gene>
    <name evidence="3" type="ORF">ACFOY2_43480</name>
</gene>
<evidence type="ECO:0000313" key="4">
    <source>
        <dbReference type="Proteomes" id="UP001595851"/>
    </source>
</evidence>
<dbReference type="InterPro" id="IPR023606">
    <property type="entry name" value="CoA-Trfase_III_dom_1_sf"/>
</dbReference>
<dbReference type="PANTHER" id="PTHR48207">
    <property type="entry name" value="SUCCINATE--HYDROXYMETHYLGLUTARATE COA-TRANSFERASE"/>
    <property type="match status" value="1"/>
</dbReference>
<dbReference type="PANTHER" id="PTHR48207:SF3">
    <property type="entry name" value="SUCCINATE--HYDROXYMETHYLGLUTARATE COA-TRANSFERASE"/>
    <property type="match status" value="1"/>
</dbReference>